<dbReference type="PANTHER" id="PTHR34591:SF53">
    <property type="entry name" value="F-BOX DOMAIN-CONTAINING PROTEIN"/>
    <property type="match status" value="1"/>
</dbReference>
<keyword evidence="3" id="KW-1185">Reference proteome</keyword>
<gene>
    <name evidence="2" type="ORF">QYE76_058040</name>
</gene>
<dbReference type="InterPro" id="IPR036047">
    <property type="entry name" value="F-box-like_dom_sf"/>
</dbReference>
<feature type="domain" description="F-box" evidence="1">
    <location>
        <begin position="7"/>
        <end position="53"/>
    </location>
</feature>
<proteinExistence type="predicted"/>
<evidence type="ECO:0000259" key="1">
    <source>
        <dbReference type="PROSITE" id="PS50181"/>
    </source>
</evidence>
<organism evidence="2 3">
    <name type="scientific">Lolium multiflorum</name>
    <name type="common">Italian ryegrass</name>
    <name type="synonym">Lolium perenne subsp. multiflorum</name>
    <dbReference type="NCBI Taxonomy" id="4521"/>
    <lineage>
        <taxon>Eukaryota</taxon>
        <taxon>Viridiplantae</taxon>
        <taxon>Streptophyta</taxon>
        <taxon>Embryophyta</taxon>
        <taxon>Tracheophyta</taxon>
        <taxon>Spermatophyta</taxon>
        <taxon>Magnoliopsida</taxon>
        <taxon>Liliopsida</taxon>
        <taxon>Poales</taxon>
        <taxon>Poaceae</taxon>
        <taxon>BOP clade</taxon>
        <taxon>Pooideae</taxon>
        <taxon>Poodae</taxon>
        <taxon>Poeae</taxon>
        <taxon>Poeae Chloroplast Group 2 (Poeae type)</taxon>
        <taxon>Loliodinae</taxon>
        <taxon>Loliinae</taxon>
        <taxon>Lolium</taxon>
    </lineage>
</organism>
<accession>A0AAD8WPM0</accession>
<comment type="caution">
    <text evidence="2">The sequence shown here is derived from an EMBL/GenBank/DDBJ whole genome shotgun (WGS) entry which is preliminary data.</text>
</comment>
<dbReference type="Proteomes" id="UP001231189">
    <property type="component" value="Unassembled WGS sequence"/>
</dbReference>
<protein>
    <recommendedName>
        <fullName evidence="1">F-box domain-containing protein</fullName>
    </recommendedName>
</protein>
<dbReference type="SUPFAM" id="SSF81383">
    <property type="entry name" value="F-box domain"/>
    <property type="match status" value="1"/>
</dbReference>
<dbReference type="AlphaFoldDB" id="A0AAD8WPM0"/>
<dbReference type="PROSITE" id="PS50181">
    <property type="entry name" value="FBOX"/>
    <property type="match status" value="1"/>
</dbReference>
<dbReference type="SMART" id="SM00256">
    <property type="entry name" value="FBOX"/>
    <property type="match status" value="1"/>
</dbReference>
<evidence type="ECO:0000313" key="2">
    <source>
        <dbReference type="EMBL" id="KAK1669881.1"/>
    </source>
</evidence>
<sequence length="228" mass="26127">MDMSDGNDKAICFPYDLLLDILARLPAPPLASCRRVCRDWRAIVDTHDLLLPYYFPRRDFRGIFVTKSGCRSVCSFFGPVSCDNDGYYKPISRRPVYPHMATIGNHCNGLLFLEDQGNYYVFNPATARYACLPCPSTKRHIGAMTLAFDPAVSLHYDVYLLGEDKLVEVHDQEWMSERHRKPDGVPSRTGQWGIREFTPGRCAPCHLYNKVVTSSPCYRPVRIIWTHM</sequence>
<dbReference type="InterPro" id="IPR001810">
    <property type="entry name" value="F-box_dom"/>
</dbReference>
<dbReference type="Pfam" id="PF00646">
    <property type="entry name" value="F-box"/>
    <property type="match status" value="1"/>
</dbReference>
<evidence type="ECO:0000313" key="3">
    <source>
        <dbReference type="Proteomes" id="UP001231189"/>
    </source>
</evidence>
<name>A0AAD8WPM0_LOLMU</name>
<dbReference type="Gene3D" id="1.20.1280.50">
    <property type="match status" value="1"/>
</dbReference>
<dbReference type="EMBL" id="JAUUTY010000003">
    <property type="protein sequence ID" value="KAK1669881.1"/>
    <property type="molecule type" value="Genomic_DNA"/>
</dbReference>
<reference evidence="2" key="1">
    <citation type="submission" date="2023-07" db="EMBL/GenBank/DDBJ databases">
        <title>A chromosome-level genome assembly of Lolium multiflorum.</title>
        <authorList>
            <person name="Chen Y."/>
            <person name="Copetti D."/>
            <person name="Kolliker R."/>
            <person name="Studer B."/>
        </authorList>
    </citation>
    <scope>NUCLEOTIDE SEQUENCE</scope>
    <source>
        <strain evidence="2">02402/16</strain>
        <tissue evidence="2">Leaf</tissue>
    </source>
</reference>
<dbReference type="PANTHER" id="PTHR34591">
    <property type="entry name" value="OS03G0653100 PROTEIN-RELATED"/>
    <property type="match status" value="1"/>
</dbReference>